<name>A0A6B0U6R9_IXORI</name>
<proteinExistence type="predicted"/>
<protein>
    <submittedName>
        <fullName evidence="1">Putative secreted protein</fullName>
    </submittedName>
</protein>
<accession>A0A6B0U6R9</accession>
<reference evidence="1" key="1">
    <citation type="submission" date="2019-12" db="EMBL/GenBank/DDBJ databases">
        <title>An insight into the sialome of adult female Ixodes ricinus ticks feeding for 6 days.</title>
        <authorList>
            <person name="Perner J."/>
            <person name="Ribeiro J.M.C."/>
        </authorList>
    </citation>
    <scope>NUCLEOTIDE SEQUENCE</scope>
    <source>
        <strain evidence="1">Semi-engorged</strain>
        <tissue evidence="1">Salivary glands</tissue>
    </source>
</reference>
<dbReference type="EMBL" id="GIFC01002172">
    <property type="protein sequence ID" value="MXU84255.1"/>
    <property type="molecule type" value="Transcribed_RNA"/>
</dbReference>
<sequence>MRLIMSSSLVLPEFSSSWVFFSTSISAWATESTSLRRPLTLSSTAVSREARMCSWVMVPVLGGSPTVAGCVTGEAVLAGG</sequence>
<dbReference type="AlphaFoldDB" id="A0A6B0U6R9"/>
<organism evidence="1">
    <name type="scientific">Ixodes ricinus</name>
    <name type="common">Common tick</name>
    <name type="synonym">Acarus ricinus</name>
    <dbReference type="NCBI Taxonomy" id="34613"/>
    <lineage>
        <taxon>Eukaryota</taxon>
        <taxon>Metazoa</taxon>
        <taxon>Ecdysozoa</taxon>
        <taxon>Arthropoda</taxon>
        <taxon>Chelicerata</taxon>
        <taxon>Arachnida</taxon>
        <taxon>Acari</taxon>
        <taxon>Parasitiformes</taxon>
        <taxon>Ixodida</taxon>
        <taxon>Ixodoidea</taxon>
        <taxon>Ixodidae</taxon>
        <taxon>Ixodinae</taxon>
        <taxon>Ixodes</taxon>
    </lineage>
</organism>
<evidence type="ECO:0000313" key="1">
    <source>
        <dbReference type="EMBL" id="MXU84255.1"/>
    </source>
</evidence>